<dbReference type="Gene3D" id="3.40.50.2000">
    <property type="entry name" value="Glycogen Phosphorylase B"/>
    <property type="match status" value="2"/>
</dbReference>
<dbReference type="Pfam" id="PF00534">
    <property type="entry name" value="Glycos_transf_1"/>
    <property type="match status" value="1"/>
</dbReference>
<dbReference type="CDD" id="cd03808">
    <property type="entry name" value="GT4_CapM-like"/>
    <property type="match status" value="1"/>
</dbReference>
<protein>
    <recommendedName>
        <fullName evidence="5">Glycosyl transferase</fullName>
    </recommendedName>
</protein>
<evidence type="ECO:0000313" key="3">
    <source>
        <dbReference type="EMBL" id="KIL52993.1"/>
    </source>
</evidence>
<dbReference type="Proteomes" id="UP000031972">
    <property type="component" value="Unassembled WGS sequence"/>
</dbReference>
<dbReference type="PANTHER" id="PTHR45947:SF3">
    <property type="entry name" value="SULFOQUINOVOSYL TRANSFERASE SQD2"/>
    <property type="match status" value="1"/>
</dbReference>
<dbReference type="Pfam" id="PF13477">
    <property type="entry name" value="Glyco_trans_4_2"/>
    <property type="match status" value="1"/>
</dbReference>
<evidence type="ECO:0000259" key="2">
    <source>
        <dbReference type="Pfam" id="PF13477"/>
    </source>
</evidence>
<dbReference type="InterPro" id="IPR028098">
    <property type="entry name" value="Glyco_trans_4-like_N"/>
</dbReference>
<comment type="caution">
    <text evidence="3">The sequence shown here is derived from an EMBL/GenBank/DDBJ whole genome shotgun (WGS) entry which is preliminary data.</text>
</comment>
<feature type="domain" description="Glycosyltransferase subfamily 4-like N-terminal" evidence="2">
    <location>
        <begin position="4"/>
        <end position="146"/>
    </location>
</feature>
<evidence type="ECO:0008006" key="5">
    <source>
        <dbReference type="Google" id="ProtNLM"/>
    </source>
</evidence>
<dbReference type="AlphaFoldDB" id="A0A0C2WAD3"/>
<dbReference type="OrthoDB" id="9806653at2"/>
<dbReference type="GO" id="GO:0016757">
    <property type="term" value="F:glycosyltransferase activity"/>
    <property type="evidence" value="ECO:0007669"/>
    <property type="project" value="InterPro"/>
</dbReference>
<keyword evidence="4" id="KW-1185">Reference proteome</keyword>
<reference evidence="3 4" key="1">
    <citation type="submission" date="2015-01" db="EMBL/GenBank/DDBJ databases">
        <title>Jeotgalibacillus campisalis genome sequencing.</title>
        <authorList>
            <person name="Goh K.M."/>
            <person name="Chan K.-G."/>
            <person name="Yaakop A.S."/>
            <person name="Ee R."/>
            <person name="Gan H.M."/>
            <person name="Chan C.S."/>
        </authorList>
    </citation>
    <scope>NUCLEOTIDE SEQUENCE [LARGE SCALE GENOMIC DNA]</scope>
    <source>
        <strain evidence="3 4">SF-57</strain>
    </source>
</reference>
<dbReference type="PATRIC" id="fig|220754.4.peg.328"/>
<dbReference type="SUPFAM" id="SSF53756">
    <property type="entry name" value="UDP-Glycosyltransferase/glycogen phosphorylase"/>
    <property type="match status" value="1"/>
</dbReference>
<feature type="domain" description="Glycosyl transferase family 1" evidence="1">
    <location>
        <begin position="185"/>
        <end position="349"/>
    </location>
</feature>
<gene>
    <name evidence="3" type="ORF">KR50_03220</name>
</gene>
<dbReference type="InterPro" id="IPR050194">
    <property type="entry name" value="Glycosyltransferase_grp1"/>
</dbReference>
<dbReference type="RefSeq" id="WP_041053932.1">
    <property type="nucleotide sequence ID" value="NZ_JXRR01000001.1"/>
</dbReference>
<dbReference type="PANTHER" id="PTHR45947">
    <property type="entry name" value="SULFOQUINOVOSYL TRANSFERASE SQD2"/>
    <property type="match status" value="1"/>
</dbReference>
<evidence type="ECO:0000259" key="1">
    <source>
        <dbReference type="Pfam" id="PF00534"/>
    </source>
</evidence>
<accession>A0A0C2WAD3</accession>
<dbReference type="EMBL" id="JXRR01000001">
    <property type="protein sequence ID" value="KIL52993.1"/>
    <property type="molecule type" value="Genomic_DNA"/>
</dbReference>
<name>A0A0C2WAD3_9BACL</name>
<organism evidence="3 4">
    <name type="scientific">Jeotgalibacillus campisalis</name>
    <dbReference type="NCBI Taxonomy" id="220754"/>
    <lineage>
        <taxon>Bacteria</taxon>
        <taxon>Bacillati</taxon>
        <taxon>Bacillota</taxon>
        <taxon>Bacilli</taxon>
        <taxon>Bacillales</taxon>
        <taxon>Caryophanaceae</taxon>
        <taxon>Jeotgalibacillus</taxon>
    </lineage>
</organism>
<sequence length="383" mass="43863">MGGKILFTATVDYHFKAFHLPYMQWFKDQGWEVHVAANGQINLPAADRKYTIPIQRSPFSPKNIEAYVKLKRIMEEERYDIIHCHTPVGGLLTRLAAKQSRTKGTKIIYTAHGFHFYKGAPFINWLIYYPIEKAMLRHTDCLITINQEDYQLAKKRFNVIPIKHVHGVGVDTTKFTSIEKNEKVKLKKSLGYQPDDFLLFYAAEFNRNKNQQFLLHALSALNQNNGNVKLLLAGEGPLLDSCKVLAEKLGIREHVRFLGFQEHILTWTQVSDAAVASSFREGLPVNVMESMACGLPVIAVENRGHRELVHNDKNGWTVAPGDIQTFCSKLKLLITQINVREELGTNGRQIMVSTYSTEKVLGEKRLIYEMFMEKEEDTKWIAH</sequence>
<dbReference type="InterPro" id="IPR001296">
    <property type="entry name" value="Glyco_trans_1"/>
</dbReference>
<proteinExistence type="predicted"/>
<evidence type="ECO:0000313" key="4">
    <source>
        <dbReference type="Proteomes" id="UP000031972"/>
    </source>
</evidence>